<keyword evidence="3" id="KW-1185">Reference proteome</keyword>
<keyword evidence="1" id="KW-1133">Transmembrane helix</keyword>
<protein>
    <recommendedName>
        <fullName evidence="4">ABC transporter permease</fullName>
    </recommendedName>
</protein>
<comment type="caution">
    <text evidence="2">The sequence shown here is derived from an EMBL/GenBank/DDBJ whole genome shotgun (WGS) entry which is preliminary data.</text>
</comment>
<evidence type="ECO:0000313" key="3">
    <source>
        <dbReference type="Proteomes" id="UP001597199"/>
    </source>
</evidence>
<dbReference type="EMBL" id="JBHTOA010000002">
    <property type="protein sequence ID" value="MFD1397769.1"/>
    <property type="molecule type" value="Genomic_DNA"/>
</dbReference>
<sequence>MKASLRFYLKRISWSWVGISLLFLILVMYLPARHNITAWPAQPISESQSVRVYSRELSDIIQNYRSQYGDSSKPSSQQTLVKKYSAVLAALRARRYRSINKLALTILSRESQHVNTSLFYRDQGYPGTSVTARYKYLVVHNLDVTPMVSARSDAVNVVAQSLGANGHDAYGVINWNATLTLLVILGIMCILFGDFFTDDYRRGTYSFVRALPESEFWYHVRRGALLVSIICIGFLTALILVIFAIAVTPDHSIGDFRYPITVLIDGQTVLIPIWQFFSSWLVLVFLWASLLACLSILLGYLTRSRVLCSFLLVIVVFARELSLLRLLPEKVRMFVPSSFTVVPELFYQEGDFVGLKTFHWTFTFIFWIVFILAITCCLIASKSSGRWIKGKQTRMR</sequence>
<proteinExistence type="predicted"/>
<feature type="transmembrane region" description="Helical" evidence="1">
    <location>
        <begin position="280"/>
        <end position="300"/>
    </location>
</feature>
<feature type="transmembrane region" description="Helical" evidence="1">
    <location>
        <begin position="358"/>
        <end position="381"/>
    </location>
</feature>
<evidence type="ECO:0000256" key="1">
    <source>
        <dbReference type="SAM" id="Phobius"/>
    </source>
</evidence>
<feature type="transmembrane region" description="Helical" evidence="1">
    <location>
        <begin position="224"/>
        <end position="247"/>
    </location>
</feature>
<accession>A0ABW4BB73</accession>
<keyword evidence="1" id="KW-0472">Membrane</keyword>
<feature type="transmembrane region" description="Helical" evidence="1">
    <location>
        <begin position="307"/>
        <end position="327"/>
    </location>
</feature>
<dbReference type="RefSeq" id="WP_204119897.1">
    <property type="nucleotide sequence ID" value="NZ_BOLV01000041.1"/>
</dbReference>
<feature type="transmembrane region" description="Helical" evidence="1">
    <location>
        <begin position="175"/>
        <end position="196"/>
    </location>
</feature>
<reference evidence="3" key="1">
    <citation type="journal article" date="2019" name="Int. J. Syst. Evol. Microbiol.">
        <title>The Global Catalogue of Microorganisms (GCM) 10K type strain sequencing project: providing services to taxonomists for standard genome sequencing and annotation.</title>
        <authorList>
            <consortium name="The Broad Institute Genomics Platform"/>
            <consortium name="The Broad Institute Genome Sequencing Center for Infectious Disease"/>
            <person name="Wu L."/>
            <person name="Ma J."/>
        </authorList>
    </citation>
    <scope>NUCLEOTIDE SEQUENCE [LARGE SCALE GENOMIC DNA]</scope>
    <source>
        <strain evidence="3">CCM 9110</strain>
    </source>
</reference>
<feature type="transmembrane region" description="Helical" evidence="1">
    <location>
        <begin position="12"/>
        <end position="30"/>
    </location>
</feature>
<evidence type="ECO:0000313" key="2">
    <source>
        <dbReference type="EMBL" id="MFD1397769.1"/>
    </source>
</evidence>
<organism evidence="2 3">
    <name type="scientific">Lacticaseibacillus suilingensis</name>
    <dbReference type="NCBI Taxonomy" id="2799577"/>
    <lineage>
        <taxon>Bacteria</taxon>
        <taxon>Bacillati</taxon>
        <taxon>Bacillota</taxon>
        <taxon>Bacilli</taxon>
        <taxon>Lactobacillales</taxon>
        <taxon>Lactobacillaceae</taxon>
        <taxon>Lacticaseibacillus</taxon>
    </lineage>
</organism>
<name>A0ABW4BB73_9LACO</name>
<keyword evidence="1" id="KW-0812">Transmembrane</keyword>
<dbReference type="Proteomes" id="UP001597199">
    <property type="component" value="Unassembled WGS sequence"/>
</dbReference>
<evidence type="ECO:0008006" key="4">
    <source>
        <dbReference type="Google" id="ProtNLM"/>
    </source>
</evidence>
<gene>
    <name evidence="2" type="ORF">ACFQ41_00425</name>
</gene>